<dbReference type="InterPro" id="IPR000536">
    <property type="entry name" value="Nucl_hrmn_rcpt_lig-bd"/>
</dbReference>
<proteinExistence type="inferred from homology"/>
<dbReference type="GO" id="GO:0004879">
    <property type="term" value="F:nuclear receptor activity"/>
    <property type="evidence" value="ECO:0000318"/>
    <property type="project" value="GO_Central"/>
</dbReference>
<dbReference type="GO" id="GO:0006357">
    <property type="term" value="P:regulation of transcription by RNA polymerase II"/>
    <property type="evidence" value="ECO:0000318"/>
    <property type="project" value="GO_Central"/>
</dbReference>
<dbReference type="SMART" id="SM00430">
    <property type="entry name" value="HOLI"/>
    <property type="match status" value="1"/>
</dbReference>
<dbReference type="STRING" id="6412.T1EE46"/>
<feature type="domain" description="NR LBD" evidence="12">
    <location>
        <begin position="145"/>
        <end position="371"/>
    </location>
</feature>
<dbReference type="AlphaFoldDB" id="T1EE46"/>
<dbReference type="PROSITE" id="PS00031">
    <property type="entry name" value="NUCLEAR_REC_DBD_1"/>
    <property type="match status" value="1"/>
</dbReference>
<dbReference type="Proteomes" id="UP000015101">
    <property type="component" value="Unassembled WGS sequence"/>
</dbReference>
<evidence type="ECO:0000313" key="14">
    <source>
        <dbReference type="EnsemblMetazoa" id="HelroP106750"/>
    </source>
</evidence>
<keyword evidence="5 10" id="KW-0805">Transcription regulation</keyword>
<dbReference type="GO" id="GO:0008270">
    <property type="term" value="F:zinc ion binding"/>
    <property type="evidence" value="ECO:0007669"/>
    <property type="project" value="UniProtKB-KW"/>
</dbReference>
<dbReference type="HOGENOM" id="CLU_007368_11_0_1"/>
<organism evidence="14 15">
    <name type="scientific">Helobdella robusta</name>
    <name type="common">Californian leech</name>
    <dbReference type="NCBI Taxonomy" id="6412"/>
    <lineage>
        <taxon>Eukaryota</taxon>
        <taxon>Metazoa</taxon>
        <taxon>Spiralia</taxon>
        <taxon>Lophotrochozoa</taxon>
        <taxon>Annelida</taxon>
        <taxon>Clitellata</taxon>
        <taxon>Hirudinea</taxon>
        <taxon>Rhynchobdellida</taxon>
        <taxon>Glossiphoniidae</taxon>
        <taxon>Helobdella</taxon>
    </lineage>
</organism>
<accession>T1EE46</accession>
<dbReference type="GO" id="GO:0005634">
    <property type="term" value="C:nucleus"/>
    <property type="evidence" value="ECO:0000318"/>
    <property type="project" value="GO_Central"/>
</dbReference>
<evidence type="ECO:0000256" key="6">
    <source>
        <dbReference type="ARBA" id="ARBA00023125"/>
    </source>
</evidence>
<dbReference type="CTD" id="20194848"/>
<dbReference type="Pfam" id="PF00105">
    <property type="entry name" value="zf-C4"/>
    <property type="match status" value="1"/>
</dbReference>
<comment type="subcellular location">
    <subcellularLocation>
        <location evidence="1 10">Nucleus</location>
    </subcellularLocation>
</comment>
<dbReference type="Pfam" id="PF00104">
    <property type="entry name" value="Hormone_recep"/>
    <property type="match status" value="1"/>
</dbReference>
<dbReference type="PROSITE" id="PS51843">
    <property type="entry name" value="NR_LBD"/>
    <property type="match status" value="1"/>
</dbReference>
<evidence type="ECO:0000256" key="7">
    <source>
        <dbReference type="ARBA" id="ARBA00023163"/>
    </source>
</evidence>
<keyword evidence="15" id="KW-1185">Reference proteome</keyword>
<evidence type="ECO:0000256" key="9">
    <source>
        <dbReference type="ARBA" id="ARBA00023242"/>
    </source>
</evidence>
<keyword evidence="4 10" id="KW-0862">Zinc</keyword>
<dbReference type="GeneID" id="20194848"/>
<keyword evidence="6 10" id="KW-0238">DNA-binding</keyword>
<feature type="domain" description="Nuclear receptor" evidence="11">
    <location>
        <begin position="41"/>
        <end position="116"/>
    </location>
</feature>
<dbReference type="Gene3D" id="1.10.565.10">
    <property type="entry name" value="Retinoid X Receptor"/>
    <property type="match status" value="1"/>
</dbReference>
<dbReference type="OMA" id="TCLRRYE"/>
<dbReference type="PRINTS" id="PR00398">
    <property type="entry name" value="STRDHORMONER"/>
</dbReference>
<dbReference type="PRINTS" id="PR00047">
    <property type="entry name" value="STROIDFINGER"/>
</dbReference>
<evidence type="ECO:0000256" key="3">
    <source>
        <dbReference type="ARBA" id="ARBA00022771"/>
    </source>
</evidence>
<reference evidence="15" key="1">
    <citation type="submission" date="2012-12" db="EMBL/GenBank/DDBJ databases">
        <authorList>
            <person name="Hellsten U."/>
            <person name="Grimwood J."/>
            <person name="Chapman J.A."/>
            <person name="Shapiro H."/>
            <person name="Aerts A."/>
            <person name="Otillar R.P."/>
            <person name="Terry A.Y."/>
            <person name="Boore J.L."/>
            <person name="Simakov O."/>
            <person name="Marletaz F."/>
            <person name="Cho S.-J."/>
            <person name="Edsinger-Gonzales E."/>
            <person name="Havlak P."/>
            <person name="Kuo D.-H."/>
            <person name="Larsson T."/>
            <person name="Lv J."/>
            <person name="Arendt D."/>
            <person name="Savage R."/>
            <person name="Osoegawa K."/>
            <person name="de Jong P."/>
            <person name="Lindberg D.R."/>
            <person name="Seaver E.C."/>
            <person name="Weisblat D.A."/>
            <person name="Putnam N.H."/>
            <person name="Grigoriev I.V."/>
            <person name="Rokhsar D.S."/>
        </authorList>
    </citation>
    <scope>NUCLEOTIDE SEQUENCE</scope>
</reference>
<dbReference type="InterPro" id="IPR001628">
    <property type="entry name" value="Znf_hrmn_rcpt"/>
</dbReference>
<sequence length="379" mass="43136">MASASEENFSGEIAFENFNIHNAAGVDLSELHSADGRSIPRKLCLVCNDFASGLHYGIPSCEACKAFFKRTVQGNVEYSCSASEDCEITKRRRKACQACRYKKCLMVGMLKEGVRIDRVRGGRQKYKRVEPGTSPYGNSMSKISIESKIMSGLLESIEPEKLFAFPDDSINDMELKFNTSLSDLTDRELLATVNWAKSVSGFLELSTIDQMYLLQNVWLDIFLLNVAYRSMPYTGTIIFSDDFTLKDSECRMCGVSTEFNSLLRKLCSKLTGLKVSKEEYMYMKTILLFNPETEYLQHKDQVQKRREKMQDYLQEVCIIQGSQGTARLCSLIFILASLHNVRAAARNYWLAVKNEGKVGLHKLLCEMLELMDEDSWYFV</sequence>
<dbReference type="GO" id="GO:0000785">
    <property type="term" value="C:chromatin"/>
    <property type="evidence" value="ECO:0000318"/>
    <property type="project" value="GO_Central"/>
</dbReference>
<evidence type="ECO:0000256" key="4">
    <source>
        <dbReference type="ARBA" id="ARBA00022833"/>
    </source>
</evidence>
<protein>
    <submittedName>
        <fullName evidence="13 14">Uncharacterized protein</fullName>
    </submittedName>
</protein>
<evidence type="ECO:0000259" key="11">
    <source>
        <dbReference type="PROSITE" id="PS51030"/>
    </source>
</evidence>
<dbReference type="GO" id="GO:0034056">
    <property type="term" value="F:estrogen response element binding"/>
    <property type="evidence" value="ECO:0000318"/>
    <property type="project" value="GO_Central"/>
</dbReference>
<keyword evidence="2 10" id="KW-0479">Metal-binding</keyword>
<dbReference type="KEGG" id="hro:HELRODRAFT_106750"/>
<name>T1EE46_HELRO</name>
<evidence type="ECO:0000256" key="8">
    <source>
        <dbReference type="ARBA" id="ARBA00023170"/>
    </source>
</evidence>
<dbReference type="CDD" id="cd07170">
    <property type="entry name" value="NR_DBD_ERR"/>
    <property type="match status" value="1"/>
</dbReference>
<dbReference type="InterPro" id="IPR050200">
    <property type="entry name" value="Nuclear_hormone_rcpt_NR3"/>
</dbReference>
<dbReference type="SMART" id="SM00399">
    <property type="entry name" value="ZnF_C4"/>
    <property type="match status" value="1"/>
</dbReference>
<evidence type="ECO:0000259" key="12">
    <source>
        <dbReference type="PROSITE" id="PS51843"/>
    </source>
</evidence>
<dbReference type="FunCoup" id="T1EE46">
    <property type="interactions" value="212"/>
</dbReference>
<dbReference type="EMBL" id="AMQM01000951">
    <property type="status" value="NOT_ANNOTATED_CDS"/>
    <property type="molecule type" value="Genomic_DNA"/>
</dbReference>
<dbReference type="InterPro" id="IPR013088">
    <property type="entry name" value="Znf_NHR/GATA"/>
</dbReference>
<evidence type="ECO:0000256" key="10">
    <source>
        <dbReference type="RuleBase" id="RU004334"/>
    </source>
</evidence>
<dbReference type="InParanoid" id="T1EE46"/>
<evidence type="ECO:0000313" key="13">
    <source>
        <dbReference type="EMBL" id="ESO02592.1"/>
    </source>
</evidence>
<keyword evidence="3 10" id="KW-0863">Zinc-finger</keyword>
<dbReference type="EMBL" id="KB096742">
    <property type="protein sequence ID" value="ESO02592.1"/>
    <property type="molecule type" value="Genomic_DNA"/>
</dbReference>
<dbReference type="RefSeq" id="XP_009020000.1">
    <property type="nucleotide sequence ID" value="XM_009021752.1"/>
</dbReference>
<reference evidence="14" key="3">
    <citation type="submission" date="2015-06" db="UniProtKB">
        <authorList>
            <consortium name="EnsemblMetazoa"/>
        </authorList>
    </citation>
    <scope>IDENTIFICATION</scope>
</reference>
<evidence type="ECO:0000256" key="5">
    <source>
        <dbReference type="ARBA" id="ARBA00023015"/>
    </source>
</evidence>
<dbReference type="eggNOG" id="KOG3575">
    <property type="taxonomic scope" value="Eukaryota"/>
</dbReference>
<dbReference type="EnsemblMetazoa" id="HelroT106750">
    <property type="protein sequence ID" value="HelroP106750"/>
    <property type="gene ID" value="HelroG106750"/>
</dbReference>
<dbReference type="OrthoDB" id="5799427at2759"/>
<keyword evidence="8 10" id="KW-0675">Receptor</keyword>
<reference evidence="13 15" key="2">
    <citation type="journal article" date="2013" name="Nature">
        <title>Insights into bilaterian evolution from three spiralian genomes.</title>
        <authorList>
            <person name="Simakov O."/>
            <person name="Marletaz F."/>
            <person name="Cho S.J."/>
            <person name="Edsinger-Gonzales E."/>
            <person name="Havlak P."/>
            <person name="Hellsten U."/>
            <person name="Kuo D.H."/>
            <person name="Larsson T."/>
            <person name="Lv J."/>
            <person name="Arendt D."/>
            <person name="Savage R."/>
            <person name="Osoegawa K."/>
            <person name="de Jong P."/>
            <person name="Grimwood J."/>
            <person name="Chapman J.A."/>
            <person name="Shapiro H."/>
            <person name="Aerts A."/>
            <person name="Otillar R.P."/>
            <person name="Terry A.Y."/>
            <person name="Boore J.L."/>
            <person name="Grigoriev I.V."/>
            <person name="Lindberg D.R."/>
            <person name="Seaver E.C."/>
            <person name="Weisblat D.A."/>
            <person name="Putnam N.H."/>
            <person name="Rokhsar D.S."/>
        </authorList>
    </citation>
    <scope>NUCLEOTIDE SEQUENCE</scope>
</reference>
<gene>
    <name evidence="14" type="primary">20194848</name>
    <name evidence="13" type="ORF">HELRODRAFT_106750</name>
</gene>
<dbReference type="PANTHER" id="PTHR48092">
    <property type="entry name" value="KNIRPS-RELATED PROTEIN-RELATED"/>
    <property type="match status" value="1"/>
</dbReference>
<dbReference type="SUPFAM" id="SSF48508">
    <property type="entry name" value="Nuclear receptor ligand-binding domain"/>
    <property type="match status" value="1"/>
</dbReference>
<dbReference type="Gene3D" id="3.30.50.10">
    <property type="entry name" value="Erythroid Transcription Factor GATA-1, subunit A"/>
    <property type="match status" value="1"/>
</dbReference>
<dbReference type="InterPro" id="IPR001723">
    <property type="entry name" value="Nuclear_hrmn_rcpt"/>
</dbReference>
<dbReference type="SUPFAM" id="SSF57716">
    <property type="entry name" value="Glucocorticoid receptor-like (DNA-binding domain)"/>
    <property type="match status" value="1"/>
</dbReference>
<dbReference type="FunFam" id="3.30.50.10:FF:000006">
    <property type="entry name" value="Nuclear receptor subfamily 5 group A member"/>
    <property type="match status" value="1"/>
</dbReference>
<comment type="similarity">
    <text evidence="10">Belongs to the nuclear hormone receptor family.</text>
</comment>
<evidence type="ECO:0000313" key="15">
    <source>
        <dbReference type="Proteomes" id="UP000015101"/>
    </source>
</evidence>
<keyword evidence="7 10" id="KW-0804">Transcription</keyword>
<keyword evidence="9 10" id="KW-0539">Nucleus</keyword>
<dbReference type="InterPro" id="IPR035500">
    <property type="entry name" value="NHR-like_dom_sf"/>
</dbReference>
<dbReference type="PROSITE" id="PS51030">
    <property type="entry name" value="NUCLEAR_REC_DBD_2"/>
    <property type="match status" value="1"/>
</dbReference>
<evidence type="ECO:0000256" key="1">
    <source>
        <dbReference type="ARBA" id="ARBA00004123"/>
    </source>
</evidence>
<evidence type="ECO:0000256" key="2">
    <source>
        <dbReference type="ARBA" id="ARBA00022723"/>
    </source>
</evidence>